<keyword evidence="3" id="KW-1185">Reference proteome</keyword>
<sequence>MKPKFLSICCLLLLISVSGIAQTTYSISGKIKSAKGAPLEAATIFLAGSQRATITNAEGEFTLNNIEVGTYDLMVSMIGYAPIKRNLIVRDAPVTFDTVMQVKPVMLAQVNIGRKVDRESYLKTFIKYFMGESANAKACKIMNPNIIEFSTNKSELKAYTEDFLIIENPKLGYRVKYLLRNFSYDRLRDATFYEGESVFEELPGTPEQQKTWVTNRLLAYNGSMMHYLRALYADNTRDQGFLTYQMLNTLPPIEVTPNPINTEQLISRTDSNFMQFRYKHRLYVLYDKKKAAADKKPSTKESETMKLDDKGSIFMMDGEVDKRGSIAQQKALLIQNFWGKKRIGDQLPIEYVPPAADPGSK</sequence>
<gene>
    <name evidence="2" type="ORF">IRJ16_08695</name>
</gene>
<feature type="signal peptide" evidence="1">
    <location>
        <begin position="1"/>
        <end position="21"/>
    </location>
</feature>
<keyword evidence="2" id="KW-0121">Carboxypeptidase</keyword>
<dbReference type="GO" id="GO:0004180">
    <property type="term" value="F:carboxypeptidase activity"/>
    <property type="evidence" value="ECO:0007669"/>
    <property type="project" value="UniProtKB-KW"/>
</dbReference>
<evidence type="ECO:0000313" key="2">
    <source>
        <dbReference type="EMBL" id="MBE9661963.1"/>
    </source>
</evidence>
<keyword evidence="2" id="KW-0378">Hydrolase</keyword>
<dbReference type="Pfam" id="PF13715">
    <property type="entry name" value="CarbopepD_reg_2"/>
    <property type="match status" value="1"/>
</dbReference>
<evidence type="ECO:0000256" key="1">
    <source>
        <dbReference type="SAM" id="SignalP"/>
    </source>
</evidence>
<protein>
    <submittedName>
        <fullName evidence="2">Carboxypeptidase-like regulatory domain-containing protein</fullName>
    </submittedName>
</protein>
<dbReference type="Proteomes" id="UP000622475">
    <property type="component" value="Unassembled WGS sequence"/>
</dbReference>
<organism evidence="2 3">
    <name type="scientific">Mucilaginibacter myungsuensis</name>
    <dbReference type="NCBI Taxonomy" id="649104"/>
    <lineage>
        <taxon>Bacteria</taxon>
        <taxon>Pseudomonadati</taxon>
        <taxon>Bacteroidota</taxon>
        <taxon>Sphingobacteriia</taxon>
        <taxon>Sphingobacteriales</taxon>
        <taxon>Sphingobacteriaceae</taxon>
        <taxon>Mucilaginibacter</taxon>
    </lineage>
</organism>
<comment type="caution">
    <text evidence="2">The sequence shown here is derived from an EMBL/GenBank/DDBJ whole genome shotgun (WGS) entry which is preliminary data.</text>
</comment>
<dbReference type="InterPro" id="IPR008969">
    <property type="entry name" value="CarboxyPept-like_regulatory"/>
</dbReference>
<evidence type="ECO:0000313" key="3">
    <source>
        <dbReference type="Proteomes" id="UP000622475"/>
    </source>
</evidence>
<accession>A0A929KWX6</accession>
<dbReference type="SUPFAM" id="SSF49464">
    <property type="entry name" value="Carboxypeptidase regulatory domain-like"/>
    <property type="match status" value="1"/>
</dbReference>
<name>A0A929KWX6_9SPHI</name>
<feature type="chain" id="PRO_5037117128" evidence="1">
    <location>
        <begin position="22"/>
        <end position="361"/>
    </location>
</feature>
<keyword evidence="2" id="KW-0645">Protease</keyword>
<keyword evidence="1" id="KW-0732">Signal</keyword>
<proteinExistence type="predicted"/>
<dbReference type="RefSeq" id="WP_194111164.1">
    <property type="nucleotide sequence ID" value="NZ_JADFFL010000003.1"/>
</dbReference>
<dbReference type="Gene3D" id="2.60.40.1120">
    <property type="entry name" value="Carboxypeptidase-like, regulatory domain"/>
    <property type="match status" value="1"/>
</dbReference>
<reference evidence="2" key="1">
    <citation type="submission" date="2020-10" db="EMBL/GenBank/DDBJ databases">
        <title>Mucilaginibacter mali sp. nov., isolated from rhizosphere soil of apple orchard.</title>
        <authorList>
            <person name="Lee J.-S."/>
            <person name="Kim H.S."/>
            <person name="Kim J.-S."/>
        </authorList>
    </citation>
    <scope>NUCLEOTIDE SEQUENCE</scope>
    <source>
        <strain evidence="2">KCTC 22746</strain>
    </source>
</reference>
<dbReference type="EMBL" id="JADFFL010000003">
    <property type="protein sequence ID" value="MBE9661963.1"/>
    <property type="molecule type" value="Genomic_DNA"/>
</dbReference>
<dbReference type="AlphaFoldDB" id="A0A929KWX6"/>